<evidence type="ECO:0000313" key="3">
    <source>
        <dbReference type="EnsemblMetazoa" id="Aqu2.1.36168_001"/>
    </source>
</evidence>
<evidence type="ECO:0000256" key="1">
    <source>
        <dbReference type="SAM" id="MobiDB-lite"/>
    </source>
</evidence>
<feature type="region of interest" description="Disordered" evidence="1">
    <location>
        <begin position="59"/>
        <end position="107"/>
    </location>
</feature>
<dbReference type="Pfam" id="PF10172">
    <property type="entry name" value="DDA1"/>
    <property type="match status" value="1"/>
</dbReference>
<evidence type="ECO:0000259" key="2">
    <source>
        <dbReference type="Pfam" id="PF10172"/>
    </source>
</evidence>
<feature type="domain" description="DET1- and DDB1-associated protein 1" evidence="2">
    <location>
        <begin position="2"/>
        <end position="55"/>
    </location>
</feature>
<sequence>MDFLNDLPCRNRANFSHYSQDSYKYVEAKKWVSLKDSDSDTLPGQIIVMDKLSVLRSEMERKHGLTKKPTKRLSNGSSNHSTYSNKRWRRTDSEESSNDEPIDQTSN</sequence>
<dbReference type="KEGG" id="aqu:105312176"/>
<accession>A0A1X7V864</accession>
<organism evidence="3">
    <name type="scientific">Amphimedon queenslandica</name>
    <name type="common">Sponge</name>
    <dbReference type="NCBI Taxonomy" id="400682"/>
    <lineage>
        <taxon>Eukaryota</taxon>
        <taxon>Metazoa</taxon>
        <taxon>Porifera</taxon>
        <taxon>Demospongiae</taxon>
        <taxon>Heteroscleromorpha</taxon>
        <taxon>Haplosclerida</taxon>
        <taxon>Niphatidae</taxon>
        <taxon>Amphimedon</taxon>
    </lineage>
</organism>
<name>A0A1X7V864_AMPQE</name>
<dbReference type="InParanoid" id="A0A1X7V864"/>
<protein>
    <recommendedName>
        <fullName evidence="2">DET1- and DDB1-associated protein 1 domain-containing protein</fullName>
    </recommendedName>
</protein>
<evidence type="ECO:0000313" key="4">
    <source>
        <dbReference type="Proteomes" id="UP000007879"/>
    </source>
</evidence>
<dbReference type="AlphaFoldDB" id="A0A1X7V864"/>
<dbReference type="Proteomes" id="UP000007879">
    <property type="component" value="Unassembled WGS sequence"/>
</dbReference>
<reference evidence="3" key="2">
    <citation type="submission" date="2017-05" db="UniProtKB">
        <authorList>
            <consortium name="EnsemblMetazoa"/>
        </authorList>
    </citation>
    <scope>IDENTIFICATION</scope>
</reference>
<feature type="compositionally biased region" description="Polar residues" evidence="1">
    <location>
        <begin position="72"/>
        <end position="85"/>
    </location>
</feature>
<keyword evidence="4" id="KW-1185">Reference proteome</keyword>
<dbReference type="InterPro" id="IPR018276">
    <property type="entry name" value="DDA1_dom"/>
</dbReference>
<reference evidence="4" key="1">
    <citation type="journal article" date="2010" name="Nature">
        <title>The Amphimedon queenslandica genome and the evolution of animal complexity.</title>
        <authorList>
            <person name="Srivastava M."/>
            <person name="Simakov O."/>
            <person name="Chapman J."/>
            <person name="Fahey B."/>
            <person name="Gauthier M.E."/>
            <person name="Mitros T."/>
            <person name="Richards G.S."/>
            <person name="Conaco C."/>
            <person name="Dacre M."/>
            <person name="Hellsten U."/>
            <person name="Larroux C."/>
            <person name="Putnam N.H."/>
            <person name="Stanke M."/>
            <person name="Adamska M."/>
            <person name="Darling A."/>
            <person name="Degnan S.M."/>
            <person name="Oakley T.H."/>
            <person name="Plachetzki D.C."/>
            <person name="Zhai Y."/>
            <person name="Adamski M."/>
            <person name="Calcino A."/>
            <person name="Cummins S.F."/>
            <person name="Goodstein D.M."/>
            <person name="Harris C."/>
            <person name="Jackson D.J."/>
            <person name="Leys S.P."/>
            <person name="Shu S."/>
            <person name="Woodcroft B.J."/>
            <person name="Vervoort M."/>
            <person name="Kosik K.S."/>
            <person name="Manning G."/>
            <person name="Degnan B.M."/>
            <person name="Rokhsar D.S."/>
        </authorList>
    </citation>
    <scope>NUCLEOTIDE SEQUENCE [LARGE SCALE GENOMIC DNA]</scope>
</reference>
<feature type="compositionally biased region" description="Acidic residues" evidence="1">
    <location>
        <begin position="94"/>
        <end position="107"/>
    </location>
</feature>
<gene>
    <name evidence="3" type="primary">105312176</name>
</gene>
<dbReference type="EnsemblMetazoa" id="Aqu2.1.36168_001">
    <property type="protein sequence ID" value="Aqu2.1.36168_001"/>
    <property type="gene ID" value="Aqu2.1.36168"/>
</dbReference>
<proteinExistence type="predicted"/>
<dbReference type="EnsemblMetazoa" id="XM_011404618.2">
    <property type="protein sequence ID" value="XP_011402920.1"/>
    <property type="gene ID" value="LOC105312176"/>
</dbReference>